<accession>A0A7G3G9J2</accession>
<dbReference type="EMBL" id="CP025781">
    <property type="protein sequence ID" value="QBC43834.1"/>
    <property type="molecule type" value="Genomic_DNA"/>
</dbReference>
<name>A0A7G3G9J2_9NEIS</name>
<evidence type="ECO:0000313" key="1">
    <source>
        <dbReference type="EMBL" id="QBC43834.1"/>
    </source>
</evidence>
<reference evidence="1 2" key="1">
    <citation type="submission" date="2018-01" db="EMBL/GenBank/DDBJ databases">
        <title>Genome sequence of Iodobacter sp. strain PCH194 isolated from Indian Trans-Himalaya.</title>
        <authorList>
            <person name="Kumar V."/>
            <person name="Thakur V."/>
            <person name="Kumar S."/>
            <person name="Singh D."/>
        </authorList>
    </citation>
    <scope>NUCLEOTIDE SEQUENCE [LARGE SCALE GENOMIC DNA]</scope>
    <source>
        <strain evidence="1 2">PCH194</strain>
    </source>
</reference>
<proteinExistence type="predicted"/>
<evidence type="ECO:0000313" key="2">
    <source>
        <dbReference type="Proteomes" id="UP000515917"/>
    </source>
</evidence>
<protein>
    <submittedName>
        <fullName evidence="1">Uncharacterized protein</fullName>
    </submittedName>
</protein>
<dbReference type="KEGG" id="ifl:C1H71_09925"/>
<organism evidence="1 2">
    <name type="scientific">Iodobacter fluviatilis</name>
    <dbReference type="NCBI Taxonomy" id="537"/>
    <lineage>
        <taxon>Bacteria</taxon>
        <taxon>Pseudomonadati</taxon>
        <taxon>Pseudomonadota</taxon>
        <taxon>Betaproteobacteria</taxon>
        <taxon>Neisseriales</taxon>
        <taxon>Chitinibacteraceae</taxon>
        <taxon>Iodobacter</taxon>
    </lineage>
</organism>
<dbReference type="AlphaFoldDB" id="A0A7G3G9J2"/>
<sequence>MSVTEFVKGKYGSAAAVYLAHIRRGGDSNQKGTAYEAFYAAAKIFELAANPSNELHDFSISSQDIAFVDDLCVRQISIRAKTNYQAKNSSGAPANWDAEMEERFRRQLEIDTEFHEVNISTQVLLVSCPIKARDNESKIPSDLKERCYSEYFPYQDTSTTRLLCDFQPLRSNLEALCGSSDLSLLDSAFKLVLAIWGTDADRPRMVDDILGRAKALGKPNIFVDTVIERTEVPSWLLEKCYTFNNVTVRVESASFIVSYNGLEVGLACNVVTPDSDEIGTLSTPMQFLNFLMRKNAAEALIGTEK</sequence>
<dbReference type="RefSeq" id="WP_130106400.1">
    <property type="nucleotide sequence ID" value="NZ_CP025781.1"/>
</dbReference>
<dbReference type="Proteomes" id="UP000515917">
    <property type="component" value="Chromosome"/>
</dbReference>
<keyword evidence="2" id="KW-1185">Reference proteome</keyword>
<gene>
    <name evidence="1" type="ORF">C1H71_09925</name>
</gene>